<dbReference type="Proteomes" id="UP001501594">
    <property type="component" value="Unassembled WGS sequence"/>
</dbReference>
<evidence type="ECO:0000256" key="3">
    <source>
        <dbReference type="ARBA" id="ARBA00022692"/>
    </source>
</evidence>
<keyword evidence="3 7" id="KW-0812">Transmembrane</keyword>
<keyword evidence="10" id="KW-1185">Reference proteome</keyword>
<feature type="transmembrane region" description="Helical" evidence="7">
    <location>
        <begin position="77"/>
        <end position="100"/>
    </location>
</feature>
<organism evidence="9 10">
    <name type="scientific">Frondihabitans peucedani</name>
    <dbReference type="NCBI Taxonomy" id="598626"/>
    <lineage>
        <taxon>Bacteria</taxon>
        <taxon>Bacillati</taxon>
        <taxon>Actinomycetota</taxon>
        <taxon>Actinomycetes</taxon>
        <taxon>Micrococcales</taxon>
        <taxon>Microbacteriaceae</taxon>
        <taxon>Frondihabitans</taxon>
    </lineage>
</organism>
<evidence type="ECO:0000256" key="5">
    <source>
        <dbReference type="ARBA" id="ARBA00023136"/>
    </source>
</evidence>
<dbReference type="InterPro" id="IPR008457">
    <property type="entry name" value="Cu-R_CopD_dom"/>
</dbReference>
<evidence type="ECO:0000256" key="4">
    <source>
        <dbReference type="ARBA" id="ARBA00022989"/>
    </source>
</evidence>
<feature type="transmembrane region" description="Helical" evidence="7">
    <location>
        <begin position="335"/>
        <end position="355"/>
    </location>
</feature>
<evidence type="ECO:0000259" key="8">
    <source>
        <dbReference type="Pfam" id="PF05425"/>
    </source>
</evidence>
<feature type="transmembrane region" description="Helical" evidence="7">
    <location>
        <begin position="627"/>
        <end position="649"/>
    </location>
</feature>
<dbReference type="InterPro" id="IPR032694">
    <property type="entry name" value="CopC/D"/>
</dbReference>
<name>A0ABP8E523_9MICO</name>
<feature type="region of interest" description="Disordered" evidence="6">
    <location>
        <begin position="683"/>
        <end position="715"/>
    </location>
</feature>
<feature type="compositionally biased region" description="Basic and acidic residues" evidence="6">
    <location>
        <begin position="698"/>
        <end position="715"/>
    </location>
</feature>
<feature type="transmembrane region" description="Helical" evidence="7">
    <location>
        <begin position="396"/>
        <end position="417"/>
    </location>
</feature>
<evidence type="ECO:0000256" key="1">
    <source>
        <dbReference type="ARBA" id="ARBA00004651"/>
    </source>
</evidence>
<evidence type="ECO:0000313" key="9">
    <source>
        <dbReference type="EMBL" id="GAA4267272.1"/>
    </source>
</evidence>
<feature type="transmembrane region" description="Helical" evidence="7">
    <location>
        <begin position="429"/>
        <end position="452"/>
    </location>
</feature>
<gene>
    <name evidence="9" type="ORF">GCM10022256_28840</name>
</gene>
<dbReference type="PANTHER" id="PTHR34820">
    <property type="entry name" value="INNER MEMBRANE PROTEIN YEBZ"/>
    <property type="match status" value="1"/>
</dbReference>
<comment type="caution">
    <text evidence="9">The sequence shown here is derived from an EMBL/GenBank/DDBJ whole genome shotgun (WGS) entry which is preliminary data.</text>
</comment>
<keyword evidence="5 7" id="KW-0472">Membrane</keyword>
<comment type="subcellular location">
    <subcellularLocation>
        <location evidence="1">Cell membrane</location>
        <topology evidence="1">Multi-pass membrane protein</topology>
    </subcellularLocation>
</comment>
<feature type="transmembrane region" description="Helical" evidence="7">
    <location>
        <begin position="578"/>
        <end position="607"/>
    </location>
</feature>
<accession>A0ABP8E523</accession>
<feature type="transmembrane region" description="Helical" evidence="7">
    <location>
        <begin position="226"/>
        <end position="246"/>
    </location>
</feature>
<keyword evidence="2" id="KW-1003">Cell membrane</keyword>
<feature type="transmembrane region" description="Helical" evidence="7">
    <location>
        <begin position="166"/>
        <end position="185"/>
    </location>
</feature>
<evidence type="ECO:0000256" key="7">
    <source>
        <dbReference type="SAM" id="Phobius"/>
    </source>
</evidence>
<dbReference type="Pfam" id="PF05425">
    <property type="entry name" value="CopD"/>
    <property type="match status" value="1"/>
</dbReference>
<feature type="transmembrane region" description="Helical" evidence="7">
    <location>
        <begin position="464"/>
        <end position="486"/>
    </location>
</feature>
<feature type="domain" description="Copper resistance protein D" evidence="8">
    <location>
        <begin position="256"/>
        <end position="355"/>
    </location>
</feature>
<dbReference type="Pfam" id="PF09678">
    <property type="entry name" value="Caa3_CtaG"/>
    <property type="match status" value="1"/>
</dbReference>
<feature type="transmembrane region" description="Helical" evidence="7">
    <location>
        <begin position="30"/>
        <end position="57"/>
    </location>
</feature>
<feature type="transmembrane region" description="Helical" evidence="7">
    <location>
        <begin position="258"/>
        <end position="282"/>
    </location>
</feature>
<dbReference type="EMBL" id="BAABAU010000004">
    <property type="protein sequence ID" value="GAA4267272.1"/>
    <property type="molecule type" value="Genomic_DNA"/>
</dbReference>
<feature type="transmembrane region" description="Helical" evidence="7">
    <location>
        <begin position="192"/>
        <end position="214"/>
    </location>
</feature>
<dbReference type="RefSeq" id="WP_344797418.1">
    <property type="nucleotide sequence ID" value="NZ_BAABAU010000004.1"/>
</dbReference>
<dbReference type="PANTHER" id="PTHR34820:SF4">
    <property type="entry name" value="INNER MEMBRANE PROTEIN YEBZ"/>
    <property type="match status" value="1"/>
</dbReference>
<keyword evidence="4 7" id="KW-1133">Transmembrane helix</keyword>
<feature type="transmembrane region" description="Helical" evidence="7">
    <location>
        <begin position="120"/>
        <end position="146"/>
    </location>
</feature>
<sequence length="715" mass="77130">MTDQIEDLDFETRQLRLPAPRLQQPGDESAGLSVAAIVLLACIPLGVVLAVLAMYFTGAFTALLVDPGALVTRGLPAVTAVFDGSAAVTIGLLVISTVALPGQKRDPLSASHSQWYATRWATWSGGVWLASAVAALVFQAASSLGVPFTSPTFRSQFLFVAFQLEIGQTWLVTIGCIAVALVILLSTKNVSWTATATVFSLFALLPLSLSGHSAGTDEHVNAVNGLAMHLVGVTVWMGGLIAVILLRKRAGKNLATVVSRYSTLAIWAFAFVAFSGVVNASLRLTGPADLVTTNYGLLITVKSLILIGLGVAGYLQRRRIIPGLVREPTRSRRFVRLAVSEVVFMAVAMGLSVALSKSAPPVPQTPDTDSRSGLIGFAYPKPITLERFLLGFHPDYMFIAITVIMAGLYLAGVTVLTRRGDSWPIGRTIPWLLGCFGVFFATSGGPSVYGAVNFSTHMIQHMVLMMYVPPLLVLGAPILLALRTLPKRRDNSRGPREWIMIITHSRYASIITNPVVAAVVFAGSLVAFYYTDWFELSLQTHPGHLIMEVHFLLAGYVFFFVLIGVDPGPKRPPYPLRLILLLATLAFHAFFGLAIMSGTDILAVDWWHALGKTNYQELLSDQHTGGAIAWGAGEFPTVLVALMVVRQWVTTEERVAKRYDRKAMNDDDAELRAYNEQLASMAGARRGADHGAGPGAEHGAHDTVDHGADRRDSGE</sequence>
<protein>
    <submittedName>
        <fullName evidence="9">Cytochrome c oxidase assembly protein</fullName>
    </submittedName>
</protein>
<proteinExistence type="predicted"/>
<evidence type="ECO:0000256" key="2">
    <source>
        <dbReference type="ARBA" id="ARBA00022475"/>
    </source>
</evidence>
<feature type="transmembrane region" description="Helical" evidence="7">
    <location>
        <begin position="507"/>
        <end position="529"/>
    </location>
</feature>
<dbReference type="InterPro" id="IPR019108">
    <property type="entry name" value="Caa3_assmbl_CtaG-rel"/>
</dbReference>
<evidence type="ECO:0000313" key="10">
    <source>
        <dbReference type="Proteomes" id="UP001501594"/>
    </source>
</evidence>
<reference evidence="10" key="1">
    <citation type="journal article" date="2019" name="Int. J. Syst. Evol. Microbiol.">
        <title>The Global Catalogue of Microorganisms (GCM) 10K type strain sequencing project: providing services to taxonomists for standard genome sequencing and annotation.</title>
        <authorList>
            <consortium name="The Broad Institute Genomics Platform"/>
            <consortium name="The Broad Institute Genome Sequencing Center for Infectious Disease"/>
            <person name="Wu L."/>
            <person name="Ma J."/>
        </authorList>
    </citation>
    <scope>NUCLEOTIDE SEQUENCE [LARGE SCALE GENOMIC DNA]</scope>
    <source>
        <strain evidence="10">JCM 17442</strain>
    </source>
</reference>
<feature type="transmembrane region" description="Helical" evidence="7">
    <location>
        <begin position="294"/>
        <end position="315"/>
    </location>
</feature>
<feature type="transmembrane region" description="Helical" evidence="7">
    <location>
        <begin position="549"/>
        <end position="566"/>
    </location>
</feature>
<evidence type="ECO:0000256" key="6">
    <source>
        <dbReference type="SAM" id="MobiDB-lite"/>
    </source>
</evidence>